<sequence length="157" mass="17830">MLPIDVDVLRSEYGDRTPTNCLIPGEPGEHSCIVLYRHIRQGINLKDLWGMLSVYDASFRKQVMNCILGVPIPINQRRPSSKSPTRLNPQQSAVAYLYAEVFEQAIAVFGNRELAVKWLVRPCRYLEGCVPLEMVCNVLGYQAVQHYLAGIRYGVYQ</sequence>
<proteinExistence type="predicted"/>
<accession>A0AAP0SEJ9</accession>
<dbReference type="RefSeq" id="WP_036997217.1">
    <property type="nucleotide sequence ID" value="NZ_CP071706.1"/>
</dbReference>
<protein>
    <submittedName>
        <fullName evidence="2">DUF2384 domain-containing protein</fullName>
    </submittedName>
</protein>
<dbReference type="KEGG" id="pdw:BV82_5213"/>
<evidence type="ECO:0000313" key="2">
    <source>
        <dbReference type="EMBL" id="KDN97004.2"/>
    </source>
</evidence>
<name>A0AAP0SEJ9_9PSED</name>
<dbReference type="GeneID" id="98283468"/>
<evidence type="ECO:0000259" key="1">
    <source>
        <dbReference type="Pfam" id="PF09722"/>
    </source>
</evidence>
<feature type="domain" description="Antitoxin Xre/MbcA/ParS-like toxin-binding" evidence="1">
    <location>
        <begin position="104"/>
        <end position="154"/>
    </location>
</feature>
<dbReference type="EMBL" id="CP071706">
    <property type="protein sequence ID" value="KDN97004.2"/>
    <property type="molecule type" value="Genomic_DNA"/>
</dbReference>
<reference evidence="2 3" key="2">
    <citation type="journal article" date="2016" name="Front. Microbiol.">
        <title>When Genome-Based Approach Meets the 'Old but Good': Revealing Genes Involved in the Antibacterial Activity of Pseudomonas sp. P482 against Soft Rot Pathogens.</title>
        <authorList>
            <person name="Krzyzanowska D.M."/>
            <person name="Ossowicki A."/>
            <person name="Rajewska M."/>
            <person name="Maciag T."/>
            <person name="Jablonska M."/>
            <person name="Obuchowski M."/>
            <person name="Heeb S."/>
            <person name="Jafra S."/>
        </authorList>
    </citation>
    <scope>NUCLEOTIDE SEQUENCE [LARGE SCALE GENOMIC DNA]</scope>
    <source>
        <strain evidence="2 3">P482</strain>
    </source>
</reference>
<dbReference type="InterPro" id="IPR024467">
    <property type="entry name" value="Xre/MbcA/ParS-like_toxin-bd"/>
</dbReference>
<reference evidence="2 3" key="1">
    <citation type="journal article" date="2014" name="Genome Announc.">
        <title>Genome Sequence of Pseudomonas sp. Strain P482, a Tomato Rhizosphere Isolate with Broad-Spectrum Antimicrobial Activity.</title>
        <authorList>
            <person name="Krzyzanowska D.M."/>
            <person name="Ossowicki A."/>
            <person name="Jafra S."/>
        </authorList>
    </citation>
    <scope>NUCLEOTIDE SEQUENCE [LARGE SCALE GENOMIC DNA]</scope>
    <source>
        <strain evidence="2 3">P482</strain>
    </source>
</reference>
<keyword evidence="3" id="KW-1185">Reference proteome</keyword>
<dbReference type="Pfam" id="PF09722">
    <property type="entry name" value="Xre_MbcA_ParS_C"/>
    <property type="match status" value="1"/>
</dbReference>
<gene>
    <name evidence="2" type="ORF">BV82_5213</name>
</gene>
<dbReference type="Proteomes" id="UP000027121">
    <property type="component" value="Chromosome"/>
</dbReference>
<organism evidence="2 3">
    <name type="scientific">Pseudomonas donghuensis</name>
    <dbReference type="NCBI Taxonomy" id="1163398"/>
    <lineage>
        <taxon>Bacteria</taxon>
        <taxon>Pseudomonadati</taxon>
        <taxon>Pseudomonadota</taxon>
        <taxon>Gammaproteobacteria</taxon>
        <taxon>Pseudomonadales</taxon>
        <taxon>Pseudomonadaceae</taxon>
        <taxon>Pseudomonas</taxon>
    </lineage>
</organism>
<dbReference type="AlphaFoldDB" id="A0AAP0SEJ9"/>
<evidence type="ECO:0000313" key="3">
    <source>
        <dbReference type="Proteomes" id="UP000027121"/>
    </source>
</evidence>